<dbReference type="EC" id="5.4.99.25" evidence="5"/>
<dbReference type="InterPro" id="IPR055174">
    <property type="entry name" value="Pus10_THUMP_arc"/>
</dbReference>
<proteinExistence type="inferred from homology"/>
<comment type="caution">
    <text evidence="7">The sequence shown here is derived from an EMBL/GenBank/DDBJ whole genome shotgun (WGS) entry which is preliminary data.</text>
</comment>
<dbReference type="Pfam" id="PF22023">
    <property type="entry name" value="Pus10_THUMP_arc"/>
    <property type="match status" value="1"/>
</dbReference>
<dbReference type="GO" id="GO:0031119">
    <property type="term" value="P:tRNA pseudouridine synthesis"/>
    <property type="evidence" value="ECO:0007669"/>
    <property type="project" value="UniProtKB-UniRule"/>
</dbReference>
<evidence type="ECO:0000259" key="6">
    <source>
        <dbReference type="PROSITE" id="PS51165"/>
    </source>
</evidence>
<organism evidence="7">
    <name type="scientific">Ignisphaera aggregans</name>
    <dbReference type="NCBI Taxonomy" id="334771"/>
    <lineage>
        <taxon>Archaea</taxon>
        <taxon>Thermoproteota</taxon>
        <taxon>Thermoprotei</taxon>
        <taxon>Desulfurococcales</taxon>
        <taxon>Desulfurococcaceae</taxon>
        <taxon>Ignisphaera</taxon>
    </lineage>
</organism>
<keyword evidence="4 5" id="KW-0413">Isomerase</keyword>
<evidence type="ECO:0000256" key="1">
    <source>
        <dbReference type="ARBA" id="ARBA00009652"/>
    </source>
</evidence>
<evidence type="ECO:0000256" key="3">
    <source>
        <dbReference type="ARBA" id="ARBA00022884"/>
    </source>
</evidence>
<dbReference type="AlphaFoldDB" id="A0A7C5TIM6"/>
<feature type="binding site" evidence="5">
    <location>
        <position position="397"/>
    </location>
    <ligand>
        <name>substrate</name>
    </ligand>
</feature>
<dbReference type="GO" id="GO:0000049">
    <property type="term" value="F:tRNA binding"/>
    <property type="evidence" value="ECO:0007669"/>
    <property type="project" value="InterPro"/>
</dbReference>
<comment type="catalytic activity">
    <reaction evidence="5">
        <text>uridine(55) in tRNA = pseudouridine(55) in tRNA</text>
        <dbReference type="Rhea" id="RHEA:42532"/>
        <dbReference type="Rhea" id="RHEA-COMP:10101"/>
        <dbReference type="Rhea" id="RHEA-COMP:10102"/>
        <dbReference type="ChEBI" id="CHEBI:65314"/>
        <dbReference type="ChEBI" id="CHEBI:65315"/>
        <dbReference type="EC" id="5.4.99.25"/>
    </reaction>
</comment>
<feature type="binding site" evidence="5">
    <location>
        <position position="325"/>
    </location>
    <ligand>
        <name>substrate</name>
    </ligand>
</feature>
<name>A0A7C5TIM6_9CREN</name>
<comment type="function">
    <text evidence="5">Responsible for synthesis of pseudouridine from uracil-54 and uracil-55 in the psi GC loop of transfer RNAs.</text>
</comment>
<comment type="similarity">
    <text evidence="1 5">Belongs to the pseudouridine synthase Pus10 family.</text>
</comment>
<sequence length="435" mass="50436">MKNLVEDVINILIKYPLCNRCLGRLYAYLGRELDNAERGKALKIYTIMELHKRILEGDETAFETLKSIAPNIKIPLKSLFNYLKINSKIETSNEIKKCFVCNDTIDDIINVYSNLVAKQIIEAQRKSFLIGIILPNEILEREAIIIKEFKLKHWESIKRELKREIGKKVQQISNTNVDFEKPEAIYIIDLIHNTIRIESPSLLIFGYYLKLGRNISQNTWIRENGSKKYPLAIEDVIRYASTYIGAKDIALHIAGREDVDVRVLGNGRPLVIEFKNPSKRNISLLELENILNSFSKWLKFKIEMKVDRNFISRLKQSASSTFKIYRAIVLVENTIDSNKLAELERFFKGLVIYQRTPLRVLRRKKDIMRKKRVFSIKTLQLSSNLFEAFIKCEGGLYVKELISGDNGRTAPSFSEFLGTQARCIELDVLHVHEYI</sequence>
<evidence type="ECO:0000256" key="4">
    <source>
        <dbReference type="ARBA" id="ARBA00023235"/>
    </source>
</evidence>
<protein>
    <recommendedName>
        <fullName evidence="5">tRNA pseudouridine synthase Pus10</fullName>
        <ecNumber evidence="5">5.4.99.25</ecNumber>
    </recommendedName>
    <alternativeName>
        <fullName evidence="5">tRNA pseudouridine 54/55 synthase</fullName>
        <shortName evidence="5">Psi54/55 synthase</shortName>
    </alternativeName>
</protein>
<dbReference type="HAMAP" id="MF_01893">
    <property type="entry name" value="Pus10_arch"/>
    <property type="match status" value="1"/>
</dbReference>
<dbReference type="InterPro" id="IPR039894">
    <property type="entry name" value="Pus10-like"/>
</dbReference>
<dbReference type="EMBL" id="DRZI01000221">
    <property type="protein sequence ID" value="HHP82056.1"/>
    <property type="molecule type" value="Genomic_DNA"/>
</dbReference>
<dbReference type="InterPro" id="IPR020103">
    <property type="entry name" value="PsdUridine_synth_cat_dom_sf"/>
</dbReference>
<evidence type="ECO:0000256" key="5">
    <source>
        <dbReference type="HAMAP-Rule" id="MF_01893"/>
    </source>
</evidence>
<dbReference type="Gene3D" id="3.30.70.3190">
    <property type="match status" value="1"/>
</dbReference>
<dbReference type="SUPFAM" id="SSF55120">
    <property type="entry name" value="Pseudouridine synthase"/>
    <property type="match status" value="1"/>
</dbReference>
<dbReference type="InterPro" id="IPR048741">
    <property type="entry name" value="Pus10-like_C"/>
</dbReference>
<dbReference type="NCBIfam" id="TIGR01213">
    <property type="entry name" value="pseudo_Pus10arc"/>
    <property type="match status" value="1"/>
</dbReference>
<dbReference type="Pfam" id="PF21238">
    <property type="entry name" value="Pus10_C"/>
    <property type="match status" value="1"/>
</dbReference>
<dbReference type="InterPro" id="IPR004114">
    <property type="entry name" value="THUMP_dom"/>
</dbReference>
<gene>
    <name evidence="5" type="primary">pus10</name>
    <name evidence="7" type="ORF">ENM84_05255</name>
</gene>
<feature type="active site" description="Nucleophile" evidence="5">
    <location>
        <position position="258"/>
    </location>
</feature>
<dbReference type="PANTHER" id="PTHR21568">
    <property type="entry name" value="TRNA PSEUDOURIDINE SYNTHASE PUS10"/>
    <property type="match status" value="1"/>
</dbReference>
<feature type="domain" description="THUMP" evidence="6">
    <location>
        <begin position="79"/>
        <end position="201"/>
    </location>
</feature>
<dbReference type="PANTHER" id="PTHR21568:SF0">
    <property type="entry name" value="TRNA PSEUDOURIDINE SYNTHASE PUS10"/>
    <property type="match status" value="1"/>
</dbReference>
<dbReference type="Gene3D" id="3.30.70.2510">
    <property type="match status" value="1"/>
</dbReference>
<accession>A0A7C5TIM6</accession>
<keyword evidence="3 5" id="KW-0694">RNA-binding</keyword>
<dbReference type="GO" id="GO:0160148">
    <property type="term" value="F:tRNA pseudouridine(55) synthase activity"/>
    <property type="evidence" value="ECO:0007669"/>
    <property type="project" value="UniProtKB-EC"/>
</dbReference>
<dbReference type="InterPro" id="IPR005912">
    <property type="entry name" value="Pus10"/>
</dbReference>
<evidence type="ECO:0000313" key="7">
    <source>
        <dbReference type="EMBL" id="HHP82056.1"/>
    </source>
</evidence>
<comment type="catalytic activity">
    <reaction evidence="5">
        <text>uridine(54) in tRNA = pseudouridine(54) in tRNA</text>
        <dbReference type="Rhea" id="RHEA:57876"/>
        <dbReference type="Rhea" id="RHEA-COMP:10193"/>
        <dbReference type="Rhea" id="RHEA-COMP:14141"/>
        <dbReference type="ChEBI" id="CHEBI:65314"/>
        <dbReference type="ChEBI" id="CHEBI:65315"/>
    </reaction>
</comment>
<evidence type="ECO:0000256" key="2">
    <source>
        <dbReference type="ARBA" id="ARBA00022694"/>
    </source>
</evidence>
<keyword evidence="2 5" id="KW-0819">tRNA processing</keyword>
<reference evidence="7" key="1">
    <citation type="journal article" date="2020" name="mSystems">
        <title>Genome- and Community-Level Interaction Insights into Carbon Utilization and Element Cycling Functions of Hydrothermarchaeota in Hydrothermal Sediment.</title>
        <authorList>
            <person name="Zhou Z."/>
            <person name="Liu Y."/>
            <person name="Xu W."/>
            <person name="Pan J."/>
            <person name="Luo Z.H."/>
            <person name="Li M."/>
        </authorList>
    </citation>
    <scope>NUCLEOTIDE SEQUENCE [LARGE SCALE GENOMIC DNA]</scope>
    <source>
        <strain evidence="7">SpSt-1121</strain>
    </source>
</reference>
<dbReference type="PROSITE" id="PS51165">
    <property type="entry name" value="THUMP"/>
    <property type="match status" value="1"/>
</dbReference>